<dbReference type="EMBL" id="BCMM01000021">
    <property type="protein sequence ID" value="GAQ64053.1"/>
    <property type="molecule type" value="Genomic_DNA"/>
</dbReference>
<evidence type="ECO:0000313" key="2">
    <source>
        <dbReference type="Proteomes" id="UP000067448"/>
    </source>
</evidence>
<dbReference type="Proteomes" id="UP000067448">
    <property type="component" value="Unassembled WGS sequence"/>
</dbReference>
<reference evidence="2" key="1">
    <citation type="submission" date="2015-11" db="EMBL/GenBank/DDBJ databases">
        <authorList>
            <consortium name="Cross-ministerial Strategic Innovation Promotion Program (SIP) consortium"/>
            <person name="Tomihama T."/>
            <person name="Ikenaga M."/>
            <person name="Sakai M."/>
            <person name="Okubo T."/>
            <person name="Ikeda S."/>
        </authorList>
    </citation>
    <scope>NUCLEOTIDE SEQUENCE [LARGE SCALE GENOMIC DNA]</scope>
    <source>
        <strain evidence="2">S58</strain>
    </source>
</reference>
<protein>
    <recommendedName>
        <fullName evidence="3">Head-to-tail stopper</fullName>
    </recommendedName>
</protein>
<dbReference type="RefSeq" id="WP_059081602.1">
    <property type="nucleotide sequence ID" value="NZ_BCMM01000021.1"/>
</dbReference>
<evidence type="ECO:0000313" key="1">
    <source>
        <dbReference type="EMBL" id="GAQ64053.1"/>
    </source>
</evidence>
<accession>A0A117EEH5</accession>
<reference evidence="1 2" key="2">
    <citation type="journal article" date="2016" name="Genome Announc.">
        <title>Draft Genome Sequences of Streptomyces scabiei S58, Streptomyces turgidiscabies T45, and Streptomyces acidiscabies a10, the Pathogens of Potato Common Scab, Isolated in Japan.</title>
        <authorList>
            <person name="Tomihama T."/>
            <person name="Nishi Y."/>
            <person name="Sakai M."/>
            <person name="Ikenaga M."/>
            <person name="Okubo T."/>
            <person name="Ikeda S."/>
        </authorList>
    </citation>
    <scope>NUCLEOTIDE SEQUENCE [LARGE SCALE GENOMIC DNA]</scope>
    <source>
        <strain evidence="1 2">S58</strain>
    </source>
</reference>
<dbReference type="OrthoDB" id="4425998at2"/>
<organism evidence="1 2">
    <name type="scientific">Streptomyces scabiei</name>
    <dbReference type="NCBI Taxonomy" id="1930"/>
    <lineage>
        <taxon>Bacteria</taxon>
        <taxon>Bacillati</taxon>
        <taxon>Actinomycetota</taxon>
        <taxon>Actinomycetes</taxon>
        <taxon>Kitasatosporales</taxon>
        <taxon>Streptomycetaceae</taxon>
        <taxon>Streptomyces</taxon>
    </lineage>
</organism>
<reference evidence="2" key="3">
    <citation type="submission" date="2016-02" db="EMBL/GenBank/DDBJ databases">
        <title>Draft genome of pathogenic Streptomyces sp. in Japan.</title>
        <authorList>
            <person name="Tomihama T."/>
            <person name="Ikenaga M."/>
            <person name="Sakai M."/>
            <person name="Okubo T."/>
            <person name="Ikeda S."/>
        </authorList>
    </citation>
    <scope>NUCLEOTIDE SEQUENCE [LARGE SCALE GENOMIC DNA]</scope>
    <source>
        <strain evidence="2">S58</strain>
    </source>
</reference>
<name>A0A117EEH5_STRSC</name>
<evidence type="ECO:0008006" key="3">
    <source>
        <dbReference type="Google" id="ProtNLM"/>
    </source>
</evidence>
<sequence length="113" mass="12455">MFFFDSVVRVRAGTRTDRGGNTVEDWTAATRVTVGQLNIQPTSQVETTDATRNAVITGWRVQSEEGTAPDITARDRIEWNGMTLLVEGEVAPWPDPLSGAHHHTEFTMVRATG</sequence>
<gene>
    <name evidence="1" type="ORF">SsS58_04443</name>
</gene>
<proteinExistence type="predicted"/>
<comment type="caution">
    <text evidence="1">The sequence shown here is derived from an EMBL/GenBank/DDBJ whole genome shotgun (WGS) entry which is preliminary data.</text>
</comment>
<dbReference type="AlphaFoldDB" id="A0A117EEH5"/>